<dbReference type="GO" id="GO:0009073">
    <property type="term" value="P:aromatic amino acid family biosynthetic process"/>
    <property type="evidence" value="ECO:0007669"/>
    <property type="project" value="UniProtKB-KW"/>
</dbReference>
<evidence type="ECO:0000313" key="10">
    <source>
        <dbReference type="EMBL" id="STY16905.1"/>
    </source>
</evidence>
<protein>
    <recommendedName>
        <fullName evidence="7">Shikimate kinase</fullName>
        <shortName evidence="7">SK</shortName>
        <ecNumber evidence="7">2.7.1.71</ecNumber>
    </recommendedName>
</protein>
<dbReference type="AlphaFoldDB" id="A0A378KQP9"/>
<dbReference type="InterPro" id="IPR031322">
    <property type="entry name" value="Shikimate/glucono_kinase"/>
</dbReference>
<dbReference type="GO" id="GO:0004765">
    <property type="term" value="F:shikimate kinase activity"/>
    <property type="evidence" value="ECO:0007669"/>
    <property type="project" value="UniProtKB-UniRule"/>
</dbReference>
<evidence type="ECO:0000256" key="6">
    <source>
        <dbReference type="ARBA" id="ARBA00023141"/>
    </source>
</evidence>
<feature type="binding site" evidence="7">
    <location>
        <position position="36"/>
    </location>
    <ligand>
        <name>substrate</name>
    </ligand>
</feature>
<keyword evidence="5 7" id="KW-0067">ATP-binding</keyword>
<comment type="pathway">
    <text evidence="7">Metabolic intermediate biosynthesis; chorismate biosynthesis; chorismate from D-erythrose 4-phosphate and phosphoenolpyruvate: step 5/7.</text>
</comment>
<dbReference type="PRINTS" id="PR01100">
    <property type="entry name" value="SHIKIMTKNASE"/>
</dbReference>
<comment type="subunit">
    <text evidence="7">Monomer.</text>
</comment>
<dbReference type="Gene3D" id="3.40.50.300">
    <property type="entry name" value="P-loop containing nucleotide triphosphate hydrolases"/>
    <property type="match status" value="1"/>
</dbReference>
<dbReference type="Proteomes" id="UP000054639">
    <property type="component" value="Unassembled WGS sequence"/>
</dbReference>
<accession>A0A378KQP9</accession>
<dbReference type="PROSITE" id="PS50043">
    <property type="entry name" value="HTH_LUXR_2"/>
    <property type="match status" value="1"/>
</dbReference>
<dbReference type="PANTHER" id="PTHR21087">
    <property type="entry name" value="SHIKIMATE KINASE"/>
    <property type="match status" value="1"/>
</dbReference>
<dbReference type="CDD" id="cd00464">
    <property type="entry name" value="SK"/>
    <property type="match status" value="1"/>
</dbReference>
<name>A0A378KQP9_9GAMM</name>
<dbReference type="RefSeq" id="WP_058472489.1">
    <property type="nucleotide sequence ID" value="NZ_CAAAIL010000014.1"/>
</dbReference>
<evidence type="ECO:0000256" key="7">
    <source>
        <dbReference type="HAMAP-Rule" id="MF_00109"/>
    </source>
</evidence>
<keyword evidence="6 7" id="KW-0057">Aromatic amino acid biosynthesis</keyword>
<feature type="binding site" evidence="7">
    <location>
        <position position="18"/>
    </location>
    <ligand>
        <name>Mg(2+)</name>
        <dbReference type="ChEBI" id="CHEBI:18420"/>
    </ligand>
</feature>
<feature type="domain" description="HTH luxR-type" evidence="8">
    <location>
        <begin position="193"/>
        <end position="258"/>
    </location>
</feature>
<dbReference type="SMART" id="SM00421">
    <property type="entry name" value="HTH_LUXR"/>
    <property type="match status" value="1"/>
</dbReference>
<dbReference type="InterPro" id="IPR016032">
    <property type="entry name" value="Sig_transdc_resp-reg_C-effctor"/>
</dbReference>
<dbReference type="GO" id="GO:0006355">
    <property type="term" value="P:regulation of DNA-templated transcription"/>
    <property type="evidence" value="ECO:0007669"/>
    <property type="project" value="InterPro"/>
</dbReference>
<dbReference type="SUPFAM" id="SSF46894">
    <property type="entry name" value="C-terminal effector domain of the bipartite response regulators"/>
    <property type="match status" value="1"/>
</dbReference>
<dbReference type="Pfam" id="PF00196">
    <property type="entry name" value="GerE"/>
    <property type="match status" value="1"/>
</dbReference>
<dbReference type="EMBL" id="LNYR01000002">
    <property type="protein sequence ID" value="KTD54725.1"/>
    <property type="molecule type" value="Genomic_DNA"/>
</dbReference>
<dbReference type="GO" id="GO:0003677">
    <property type="term" value="F:DNA binding"/>
    <property type="evidence" value="ECO:0007669"/>
    <property type="project" value="InterPro"/>
</dbReference>
<dbReference type="EC" id="2.7.1.71" evidence="7"/>
<dbReference type="Pfam" id="PF01202">
    <property type="entry name" value="SKI"/>
    <property type="match status" value="1"/>
</dbReference>
<evidence type="ECO:0000313" key="11">
    <source>
        <dbReference type="Proteomes" id="UP000054639"/>
    </source>
</evidence>
<evidence type="ECO:0000313" key="9">
    <source>
        <dbReference type="EMBL" id="KTD54725.1"/>
    </source>
</evidence>
<keyword evidence="3 7" id="KW-0547">Nucleotide-binding</keyword>
<comment type="caution">
    <text evidence="7">Lacks conserved residue(s) required for the propagation of feature annotation.</text>
</comment>
<dbReference type="GO" id="GO:0000287">
    <property type="term" value="F:magnesium ion binding"/>
    <property type="evidence" value="ECO:0007669"/>
    <property type="project" value="UniProtKB-UniRule"/>
</dbReference>
<keyword evidence="11" id="KW-1185">Reference proteome</keyword>
<dbReference type="InterPro" id="IPR000792">
    <property type="entry name" value="Tscrpt_reg_LuxR_C"/>
</dbReference>
<evidence type="ECO:0000256" key="3">
    <source>
        <dbReference type="ARBA" id="ARBA00022741"/>
    </source>
</evidence>
<dbReference type="UniPathway" id="UPA00053">
    <property type="reaction ID" value="UER00088"/>
</dbReference>
<keyword evidence="7" id="KW-0479">Metal-binding</keyword>
<dbReference type="OrthoDB" id="9800332at2"/>
<evidence type="ECO:0000259" key="8">
    <source>
        <dbReference type="PROSITE" id="PS50043"/>
    </source>
</evidence>
<gene>
    <name evidence="10" type="primary">aroK_1</name>
    <name evidence="7" type="synonym">aroK</name>
    <name evidence="9" type="ORF">Lqua_0232</name>
    <name evidence="10" type="ORF">NCTC12376_00698</name>
</gene>
<comment type="function">
    <text evidence="7">Catalyzes the specific phosphorylation of the 3-hydroxyl group of shikimic acid using ATP as a cosubstrate.</text>
</comment>
<dbReference type="GO" id="GO:0008652">
    <property type="term" value="P:amino acid biosynthetic process"/>
    <property type="evidence" value="ECO:0007669"/>
    <property type="project" value="UniProtKB-KW"/>
</dbReference>
<comment type="cofactor">
    <cofactor evidence="7">
        <name>Mg(2+)</name>
        <dbReference type="ChEBI" id="CHEBI:18420"/>
    </cofactor>
    <text evidence="7">Binds 1 Mg(2+) ion per subunit.</text>
</comment>
<dbReference type="InterPro" id="IPR036388">
    <property type="entry name" value="WH-like_DNA-bd_sf"/>
</dbReference>
<evidence type="ECO:0000256" key="1">
    <source>
        <dbReference type="ARBA" id="ARBA00022605"/>
    </source>
</evidence>
<dbReference type="PANTHER" id="PTHR21087:SF16">
    <property type="entry name" value="SHIKIMATE KINASE 1, CHLOROPLASTIC"/>
    <property type="match status" value="1"/>
</dbReference>
<sequence>MNQYKRIFIVGHPGAGKTLLAKTLAEHLGWQFLDADFGLEFRIGRHLNEVVGKEGEQKLLQCQSDIIANLISKEHIVVATDASIVCSERNRKMLSSECVVFIKVSTAVQIDRTSRNPVSLLPVADLEAFLDGMHHERDPLFEQVATVSIDSDDNALEEHVARICAYALSSGDIKQKTGKVQLDKQDSIIFHKVLHSPVHLTEQQAISLKLLAKGKSSKEISRAMNISHRTVEGTIAKTMELLGCTSSKELIALYHSQH</sequence>
<reference evidence="10 12" key="2">
    <citation type="submission" date="2018-06" db="EMBL/GenBank/DDBJ databases">
        <authorList>
            <consortium name="Pathogen Informatics"/>
            <person name="Doyle S."/>
        </authorList>
    </citation>
    <scope>NUCLEOTIDE SEQUENCE [LARGE SCALE GENOMIC DNA]</scope>
    <source>
        <strain evidence="10 12">NCTC12376</strain>
    </source>
</reference>
<evidence type="ECO:0000256" key="5">
    <source>
        <dbReference type="ARBA" id="ARBA00022840"/>
    </source>
</evidence>
<dbReference type="Proteomes" id="UP000254230">
    <property type="component" value="Unassembled WGS sequence"/>
</dbReference>
<keyword evidence="1 7" id="KW-0028">Amino-acid biosynthesis</keyword>
<feature type="binding site" evidence="7">
    <location>
        <position position="137"/>
    </location>
    <ligand>
        <name>substrate</name>
    </ligand>
</feature>
<proteinExistence type="inferred from homology"/>
<dbReference type="HAMAP" id="MF_00109">
    <property type="entry name" value="Shikimate_kinase"/>
    <property type="match status" value="1"/>
</dbReference>
<keyword evidence="7" id="KW-0963">Cytoplasm</keyword>
<dbReference type="InterPro" id="IPR000623">
    <property type="entry name" value="Shikimate_kinase/TSH1"/>
</dbReference>
<comment type="subcellular location">
    <subcellularLocation>
        <location evidence="7">Cytoplasm</location>
    </subcellularLocation>
</comment>
<organism evidence="10 12">
    <name type="scientific">Legionella quateirensis</name>
    <dbReference type="NCBI Taxonomy" id="45072"/>
    <lineage>
        <taxon>Bacteria</taxon>
        <taxon>Pseudomonadati</taxon>
        <taxon>Pseudomonadota</taxon>
        <taxon>Gammaproteobacteria</taxon>
        <taxon>Legionellales</taxon>
        <taxon>Legionellaceae</taxon>
        <taxon>Legionella</taxon>
    </lineage>
</organism>
<dbReference type="GO" id="GO:0009423">
    <property type="term" value="P:chorismate biosynthetic process"/>
    <property type="evidence" value="ECO:0007669"/>
    <property type="project" value="UniProtKB-UniRule"/>
</dbReference>
<comment type="catalytic activity">
    <reaction evidence="7">
        <text>shikimate + ATP = 3-phosphoshikimate + ADP + H(+)</text>
        <dbReference type="Rhea" id="RHEA:13121"/>
        <dbReference type="ChEBI" id="CHEBI:15378"/>
        <dbReference type="ChEBI" id="CHEBI:30616"/>
        <dbReference type="ChEBI" id="CHEBI:36208"/>
        <dbReference type="ChEBI" id="CHEBI:145989"/>
        <dbReference type="ChEBI" id="CHEBI:456216"/>
        <dbReference type="EC" id="2.7.1.71"/>
    </reaction>
</comment>
<keyword evidence="7" id="KW-0460">Magnesium</keyword>
<feature type="binding site" evidence="7">
    <location>
        <begin position="14"/>
        <end position="19"/>
    </location>
    <ligand>
        <name>ATP</name>
        <dbReference type="ChEBI" id="CHEBI:30616"/>
    </ligand>
</feature>
<evidence type="ECO:0000313" key="12">
    <source>
        <dbReference type="Proteomes" id="UP000254230"/>
    </source>
</evidence>
<comment type="similarity">
    <text evidence="7">Belongs to the shikimate kinase family.</text>
</comment>
<dbReference type="GO" id="GO:0005829">
    <property type="term" value="C:cytosol"/>
    <property type="evidence" value="ECO:0007669"/>
    <property type="project" value="TreeGrafter"/>
</dbReference>
<dbReference type="GO" id="GO:0005524">
    <property type="term" value="F:ATP binding"/>
    <property type="evidence" value="ECO:0007669"/>
    <property type="project" value="UniProtKB-UniRule"/>
</dbReference>
<reference evidence="9 11" key="1">
    <citation type="submission" date="2015-11" db="EMBL/GenBank/DDBJ databases">
        <title>Genomic analysis of 38 Legionella species identifies large and diverse effector repertoires.</title>
        <authorList>
            <person name="Burstein D."/>
            <person name="Amaro F."/>
            <person name="Zusman T."/>
            <person name="Lifshitz Z."/>
            <person name="Cohen O."/>
            <person name="Gilbert J.A."/>
            <person name="Pupko T."/>
            <person name="Shuman H.A."/>
            <person name="Segal G."/>
        </authorList>
    </citation>
    <scope>NUCLEOTIDE SEQUENCE [LARGE SCALE GENOMIC DNA]</scope>
    <source>
        <strain evidence="9 11">ATCC 49507</strain>
    </source>
</reference>
<dbReference type="CDD" id="cd06170">
    <property type="entry name" value="LuxR_C_like"/>
    <property type="match status" value="1"/>
</dbReference>
<keyword evidence="2 7" id="KW-0808">Transferase</keyword>
<dbReference type="SUPFAM" id="SSF52540">
    <property type="entry name" value="P-loop containing nucleoside triphosphate hydrolases"/>
    <property type="match status" value="1"/>
</dbReference>
<evidence type="ECO:0000256" key="4">
    <source>
        <dbReference type="ARBA" id="ARBA00022777"/>
    </source>
</evidence>
<keyword evidence="4 7" id="KW-0418">Kinase</keyword>
<dbReference type="InterPro" id="IPR027417">
    <property type="entry name" value="P-loop_NTPase"/>
</dbReference>
<evidence type="ECO:0000256" key="2">
    <source>
        <dbReference type="ARBA" id="ARBA00022679"/>
    </source>
</evidence>
<dbReference type="Gene3D" id="1.10.10.10">
    <property type="entry name" value="Winged helix-like DNA-binding domain superfamily/Winged helix DNA-binding domain"/>
    <property type="match status" value="1"/>
</dbReference>
<dbReference type="STRING" id="45072.Lqua_0232"/>
<dbReference type="EMBL" id="UGOW01000001">
    <property type="protein sequence ID" value="STY16905.1"/>
    <property type="molecule type" value="Genomic_DNA"/>
</dbReference>